<feature type="transmembrane region" description="Helical" evidence="1">
    <location>
        <begin position="40"/>
        <end position="58"/>
    </location>
</feature>
<protein>
    <submittedName>
        <fullName evidence="2">Uncharacterized protein</fullName>
    </submittedName>
</protein>
<accession>A0A7J7H833</accession>
<keyword evidence="3" id="KW-1185">Reference proteome</keyword>
<sequence length="79" mass="8872">MPLSTPSSMPLPVVYVFILPSLISQPPPLYPFPYLSYLHRYIFLSVAILRILVSAAILRRKAVKSHSNQSAKSYVTVII</sequence>
<comment type="caution">
    <text evidence="2">The sequence shown here is derived from an EMBL/GenBank/DDBJ whole genome shotgun (WGS) entry which is preliminary data.</text>
</comment>
<evidence type="ECO:0000313" key="3">
    <source>
        <dbReference type="Proteomes" id="UP000593564"/>
    </source>
</evidence>
<evidence type="ECO:0000313" key="2">
    <source>
        <dbReference type="EMBL" id="KAF5948411.1"/>
    </source>
</evidence>
<keyword evidence="1" id="KW-0472">Membrane</keyword>
<dbReference type="Proteomes" id="UP000593564">
    <property type="component" value="Unassembled WGS sequence"/>
</dbReference>
<name>A0A7J7H833_CAMSI</name>
<gene>
    <name evidence="2" type="ORF">HYC85_014368</name>
</gene>
<keyword evidence="1" id="KW-0812">Transmembrane</keyword>
<evidence type="ECO:0000256" key="1">
    <source>
        <dbReference type="SAM" id="Phobius"/>
    </source>
</evidence>
<reference evidence="2 3" key="2">
    <citation type="submission" date="2020-07" db="EMBL/GenBank/DDBJ databases">
        <title>Genome assembly of wild tea tree DASZ reveals pedigree and selection history of tea varieties.</title>
        <authorList>
            <person name="Zhang W."/>
        </authorList>
    </citation>
    <scope>NUCLEOTIDE SEQUENCE [LARGE SCALE GENOMIC DNA]</scope>
    <source>
        <strain evidence="3">cv. G240</strain>
        <tissue evidence="2">Leaf</tissue>
    </source>
</reference>
<dbReference type="AlphaFoldDB" id="A0A7J7H833"/>
<reference evidence="3" key="1">
    <citation type="journal article" date="2020" name="Nat. Commun.">
        <title>Genome assembly of wild tea tree DASZ reveals pedigree and selection history of tea varieties.</title>
        <authorList>
            <person name="Zhang W."/>
            <person name="Zhang Y."/>
            <person name="Qiu H."/>
            <person name="Guo Y."/>
            <person name="Wan H."/>
            <person name="Zhang X."/>
            <person name="Scossa F."/>
            <person name="Alseekh S."/>
            <person name="Zhang Q."/>
            <person name="Wang P."/>
            <person name="Xu L."/>
            <person name="Schmidt M.H."/>
            <person name="Jia X."/>
            <person name="Li D."/>
            <person name="Zhu A."/>
            <person name="Guo F."/>
            <person name="Chen W."/>
            <person name="Ni D."/>
            <person name="Usadel B."/>
            <person name="Fernie A.R."/>
            <person name="Wen W."/>
        </authorList>
    </citation>
    <scope>NUCLEOTIDE SEQUENCE [LARGE SCALE GENOMIC DNA]</scope>
    <source>
        <strain evidence="3">cv. G240</strain>
    </source>
</reference>
<proteinExistence type="predicted"/>
<keyword evidence="1" id="KW-1133">Transmembrane helix</keyword>
<dbReference type="EMBL" id="JACBKZ010000006">
    <property type="protein sequence ID" value="KAF5948411.1"/>
    <property type="molecule type" value="Genomic_DNA"/>
</dbReference>
<organism evidence="2 3">
    <name type="scientific">Camellia sinensis</name>
    <name type="common">Tea plant</name>
    <name type="synonym">Thea sinensis</name>
    <dbReference type="NCBI Taxonomy" id="4442"/>
    <lineage>
        <taxon>Eukaryota</taxon>
        <taxon>Viridiplantae</taxon>
        <taxon>Streptophyta</taxon>
        <taxon>Embryophyta</taxon>
        <taxon>Tracheophyta</taxon>
        <taxon>Spermatophyta</taxon>
        <taxon>Magnoliopsida</taxon>
        <taxon>eudicotyledons</taxon>
        <taxon>Gunneridae</taxon>
        <taxon>Pentapetalae</taxon>
        <taxon>asterids</taxon>
        <taxon>Ericales</taxon>
        <taxon>Theaceae</taxon>
        <taxon>Camellia</taxon>
    </lineage>
</organism>